<dbReference type="InterPro" id="IPR020841">
    <property type="entry name" value="PKS_Beta-ketoAc_synthase_dom"/>
</dbReference>
<dbReference type="Pfam" id="PF02801">
    <property type="entry name" value="Ketoacyl-synt_C"/>
    <property type="match status" value="1"/>
</dbReference>
<dbReference type="InterPro" id="IPR014030">
    <property type="entry name" value="Ketoacyl_synth_N"/>
</dbReference>
<evidence type="ECO:0000313" key="6">
    <source>
        <dbReference type="Proteomes" id="UP000184516"/>
    </source>
</evidence>
<dbReference type="RefSeq" id="WP_073371620.1">
    <property type="nucleotide sequence ID" value="NZ_FQWB01000007.1"/>
</dbReference>
<organism evidence="5 6">
    <name type="scientific">Flavobacterium fluvii</name>
    <dbReference type="NCBI Taxonomy" id="468056"/>
    <lineage>
        <taxon>Bacteria</taxon>
        <taxon>Pseudomonadati</taxon>
        <taxon>Bacteroidota</taxon>
        <taxon>Flavobacteriia</taxon>
        <taxon>Flavobacteriales</taxon>
        <taxon>Flavobacteriaceae</taxon>
        <taxon>Flavobacterium</taxon>
    </lineage>
</organism>
<dbReference type="InterPro" id="IPR014031">
    <property type="entry name" value="Ketoacyl_synth_C"/>
</dbReference>
<reference evidence="6" key="1">
    <citation type="submission" date="2016-11" db="EMBL/GenBank/DDBJ databases">
        <authorList>
            <person name="Varghese N."/>
            <person name="Submissions S."/>
        </authorList>
    </citation>
    <scope>NUCLEOTIDE SEQUENCE [LARGE SCALE GENOMIC DNA]</scope>
    <source>
        <strain evidence="6">DSM 19978</strain>
    </source>
</reference>
<dbReference type="InterPro" id="IPR000794">
    <property type="entry name" value="Beta-ketoacyl_synthase"/>
</dbReference>
<dbReference type="InterPro" id="IPR016039">
    <property type="entry name" value="Thiolase-like"/>
</dbReference>
<comment type="similarity">
    <text evidence="1 3">Belongs to the thiolase-like superfamily. Beta-ketoacyl-ACP synthases family.</text>
</comment>
<name>A0A1M5MXU5_9FLAO</name>
<proteinExistence type="inferred from homology"/>
<dbReference type="SUPFAM" id="SSF53901">
    <property type="entry name" value="Thiolase-like"/>
    <property type="match status" value="1"/>
</dbReference>
<dbReference type="PANTHER" id="PTHR11712">
    <property type="entry name" value="POLYKETIDE SYNTHASE-RELATED"/>
    <property type="match status" value="1"/>
</dbReference>
<evidence type="ECO:0000256" key="3">
    <source>
        <dbReference type="RuleBase" id="RU003694"/>
    </source>
</evidence>
<accession>A0A1M5MXU5</accession>
<dbReference type="Gene3D" id="3.40.47.10">
    <property type="match status" value="2"/>
</dbReference>
<evidence type="ECO:0000256" key="2">
    <source>
        <dbReference type="ARBA" id="ARBA00022679"/>
    </source>
</evidence>
<dbReference type="STRING" id="468056.SAMN05443549_10737"/>
<feature type="domain" description="Ketosynthase family 3 (KS3)" evidence="4">
    <location>
        <begin position="1"/>
        <end position="375"/>
    </location>
</feature>
<keyword evidence="6" id="KW-1185">Reference proteome</keyword>
<dbReference type="GO" id="GO:0006633">
    <property type="term" value="P:fatty acid biosynthetic process"/>
    <property type="evidence" value="ECO:0007669"/>
    <property type="project" value="TreeGrafter"/>
</dbReference>
<dbReference type="Proteomes" id="UP000184516">
    <property type="component" value="Unassembled WGS sequence"/>
</dbReference>
<dbReference type="PROSITE" id="PS52004">
    <property type="entry name" value="KS3_2"/>
    <property type="match status" value="1"/>
</dbReference>
<dbReference type="GO" id="GO:0004315">
    <property type="term" value="F:3-oxoacyl-[acyl-carrier-protein] synthase activity"/>
    <property type="evidence" value="ECO:0007669"/>
    <property type="project" value="TreeGrafter"/>
</dbReference>
<dbReference type="PANTHER" id="PTHR11712:SF336">
    <property type="entry name" value="3-OXOACYL-[ACYL-CARRIER-PROTEIN] SYNTHASE, MITOCHONDRIAL"/>
    <property type="match status" value="1"/>
</dbReference>
<evidence type="ECO:0000259" key="4">
    <source>
        <dbReference type="PROSITE" id="PS52004"/>
    </source>
</evidence>
<dbReference type="EMBL" id="FQWB01000007">
    <property type="protein sequence ID" value="SHG82037.1"/>
    <property type="molecule type" value="Genomic_DNA"/>
</dbReference>
<dbReference type="AlphaFoldDB" id="A0A1M5MXU5"/>
<sequence length="377" mass="40719">MQKEVFITETNCITPIGFDVATNIQNIVGSVSGIQWHQNTDLMKMPFYASIINDEALNSAFAKISTAEKYTRLEKMMILALQPIVEKSKLDERTGFILSTTKGNITALENPSSDNFQQAHLGHLAKNVADFFGFATEPIVVSNACVSGILAVSIAKRLIQGEMFDNVFIIAGDEVSEFVLSGFNSFQAMSDSPCRPYSKNRNGVTLGEATAAVLVSSDKENAKIKVIGDGSINDANHISGPSRTGEGLFRSIESALAEAKINANQIDYISAHGTATPFNDEMEAIAFNRLGLENVPVNSLKGFYGHTLGASGLLETVIGIESVLESKLFVSLGFDEMGVSQPINIIEKNENKNMNYFLKTASGFGGCNTAVLFEKGR</sequence>
<keyword evidence="2 3" id="KW-0808">Transferase</keyword>
<evidence type="ECO:0000313" key="5">
    <source>
        <dbReference type="EMBL" id="SHG82037.1"/>
    </source>
</evidence>
<dbReference type="Pfam" id="PF00109">
    <property type="entry name" value="ketoacyl-synt"/>
    <property type="match status" value="1"/>
</dbReference>
<dbReference type="OrthoDB" id="9808669at2"/>
<dbReference type="GO" id="GO:0005829">
    <property type="term" value="C:cytosol"/>
    <property type="evidence" value="ECO:0007669"/>
    <property type="project" value="TreeGrafter"/>
</dbReference>
<gene>
    <name evidence="5" type="ORF">SAMN05443549_10737</name>
</gene>
<evidence type="ECO:0000256" key="1">
    <source>
        <dbReference type="ARBA" id="ARBA00008467"/>
    </source>
</evidence>
<protein>
    <submittedName>
        <fullName evidence="5">3-oxoacyl-[acyl-carrier-protein] synthase-1</fullName>
    </submittedName>
</protein>